<feature type="domain" description="Nephrocystin 3-like N-terminal" evidence="2">
    <location>
        <begin position="3"/>
        <end position="46"/>
    </location>
</feature>
<gene>
    <name evidence="3" type="ORF">K461DRAFT_50359</name>
</gene>
<sequence>MRVILVDALDECENEDDISMIITLLMLLAQTSRASRLTLRIFVTSRPAIQVQHTFQVCTEDDLYRDVRLEYIQADTIKQDISLYLDHQLCKIRNEAHLPIDWPNADDIQSLVNLACPLFIFAATMCRYISERVVGGHPRRRLELLLQQHEDKTLVGLDQMYEAILQQVFPTSNTREYQDALKEFKELVSPIVLLANPLPLESLSTLLNLPSSGVFSTLQYFQSVLQIPTSPTDTSPIQPLHASFADYLQHPDRGDKKFHVDSSITHTRLAEMCLQRLSMDNHSASLKPNVCHLSKSGTRRTEVSMEQVKQHIGADIAYAHCYWAYHVLESANGQMLYDEGNVHRFLTRHLLHWVEAMAWPGHLSTLIRHINALQALSKVCYFCCLT</sequence>
<evidence type="ECO:0000256" key="1">
    <source>
        <dbReference type="ARBA" id="ARBA00022737"/>
    </source>
</evidence>
<dbReference type="Proteomes" id="UP000799439">
    <property type="component" value="Unassembled WGS sequence"/>
</dbReference>
<protein>
    <recommendedName>
        <fullName evidence="2">Nephrocystin 3-like N-terminal domain-containing protein</fullName>
    </recommendedName>
</protein>
<evidence type="ECO:0000313" key="4">
    <source>
        <dbReference type="Proteomes" id="UP000799439"/>
    </source>
</evidence>
<dbReference type="AlphaFoldDB" id="A0A9P4ITW1"/>
<evidence type="ECO:0000313" key="3">
    <source>
        <dbReference type="EMBL" id="KAF2148629.1"/>
    </source>
</evidence>
<organism evidence="3 4">
    <name type="scientific">Myriangium duriaei CBS 260.36</name>
    <dbReference type="NCBI Taxonomy" id="1168546"/>
    <lineage>
        <taxon>Eukaryota</taxon>
        <taxon>Fungi</taxon>
        <taxon>Dikarya</taxon>
        <taxon>Ascomycota</taxon>
        <taxon>Pezizomycotina</taxon>
        <taxon>Dothideomycetes</taxon>
        <taxon>Dothideomycetidae</taxon>
        <taxon>Myriangiales</taxon>
        <taxon>Myriangiaceae</taxon>
        <taxon>Myriangium</taxon>
    </lineage>
</organism>
<dbReference type="EMBL" id="ML996092">
    <property type="protein sequence ID" value="KAF2148629.1"/>
    <property type="molecule type" value="Genomic_DNA"/>
</dbReference>
<reference evidence="3" key="1">
    <citation type="journal article" date="2020" name="Stud. Mycol.">
        <title>101 Dothideomycetes genomes: a test case for predicting lifestyles and emergence of pathogens.</title>
        <authorList>
            <person name="Haridas S."/>
            <person name="Albert R."/>
            <person name="Binder M."/>
            <person name="Bloem J."/>
            <person name="Labutti K."/>
            <person name="Salamov A."/>
            <person name="Andreopoulos B."/>
            <person name="Baker S."/>
            <person name="Barry K."/>
            <person name="Bills G."/>
            <person name="Bluhm B."/>
            <person name="Cannon C."/>
            <person name="Castanera R."/>
            <person name="Culley D."/>
            <person name="Daum C."/>
            <person name="Ezra D."/>
            <person name="Gonzalez J."/>
            <person name="Henrissat B."/>
            <person name="Kuo A."/>
            <person name="Liang C."/>
            <person name="Lipzen A."/>
            <person name="Lutzoni F."/>
            <person name="Magnuson J."/>
            <person name="Mondo S."/>
            <person name="Nolan M."/>
            <person name="Ohm R."/>
            <person name="Pangilinan J."/>
            <person name="Park H.-J."/>
            <person name="Ramirez L."/>
            <person name="Alfaro M."/>
            <person name="Sun H."/>
            <person name="Tritt A."/>
            <person name="Yoshinaga Y."/>
            <person name="Zwiers L.-H."/>
            <person name="Turgeon B."/>
            <person name="Goodwin S."/>
            <person name="Spatafora J."/>
            <person name="Crous P."/>
            <person name="Grigoriev I."/>
        </authorList>
    </citation>
    <scope>NUCLEOTIDE SEQUENCE</scope>
    <source>
        <strain evidence="3">CBS 260.36</strain>
    </source>
</reference>
<proteinExistence type="predicted"/>
<dbReference type="PANTHER" id="PTHR10039">
    <property type="entry name" value="AMELOGENIN"/>
    <property type="match status" value="1"/>
</dbReference>
<evidence type="ECO:0000259" key="2">
    <source>
        <dbReference type="Pfam" id="PF24883"/>
    </source>
</evidence>
<dbReference type="PANTHER" id="PTHR10039:SF17">
    <property type="entry name" value="FUNGAL STAND N-TERMINAL GOODBYE DOMAIN-CONTAINING PROTEIN-RELATED"/>
    <property type="match status" value="1"/>
</dbReference>
<name>A0A9P4ITW1_9PEZI</name>
<comment type="caution">
    <text evidence="3">The sequence shown here is derived from an EMBL/GenBank/DDBJ whole genome shotgun (WGS) entry which is preliminary data.</text>
</comment>
<dbReference type="InterPro" id="IPR056884">
    <property type="entry name" value="NPHP3-like_N"/>
</dbReference>
<keyword evidence="1" id="KW-0677">Repeat</keyword>
<dbReference type="OrthoDB" id="674604at2759"/>
<accession>A0A9P4ITW1</accession>
<keyword evidence="4" id="KW-1185">Reference proteome</keyword>
<dbReference type="Pfam" id="PF24883">
    <property type="entry name" value="NPHP3_N"/>
    <property type="match status" value="1"/>
</dbReference>